<gene>
    <name evidence="5" type="ORF">KHA99_00350</name>
</gene>
<comment type="similarity">
    <text evidence="2">Belongs to the hyi family.</text>
</comment>
<dbReference type="FunFam" id="3.20.20.150:FF:000007">
    <property type="entry name" value="Hydroxypyruvate isomerase"/>
    <property type="match status" value="1"/>
</dbReference>
<dbReference type="InterPro" id="IPR050417">
    <property type="entry name" value="Sugar_Epim/Isomerase"/>
</dbReference>
<dbReference type="RefSeq" id="WP_213115454.1">
    <property type="nucleotide sequence ID" value="NZ_JAGYPF010000001.1"/>
</dbReference>
<dbReference type="PANTHER" id="PTHR43489">
    <property type="entry name" value="ISOMERASE"/>
    <property type="match status" value="1"/>
</dbReference>
<dbReference type="Proteomes" id="UP000679749">
    <property type="component" value="Unassembled WGS sequence"/>
</dbReference>
<protein>
    <submittedName>
        <fullName evidence="5">TIM barrel protein</fullName>
    </submittedName>
</protein>
<evidence type="ECO:0000313" key="5">
    <source>
        <dbReference type="EMBL" id="MBS4210895.1"/>
    </source>
</evidence>
<organism evidence="5 6">
    <name type="scientific">Neobacillus rhizophilus</name>
    <dbReference type="NCBI Taxonomy" id="2833579"/>
    <lineage>
        <taxon>Bacteria</taxon>
        <taxon>Bacillati</taxon>
        <taxon>Bacillota</taxon>
        <taxon>Bacilli</taxon>
        <taxon>Bacillales</taxon>
        <taxon>Bacillaceae</taxon>
        <taxon>Neobacillus</taxon>
    </lineage>
</organism>
<dbReference type="InterPro" id="IPR013022">
    <property type="entry name" value="Xyl_isomerase-like_TIM-brl"/>
</dbReference>
<evidence type="ECO:0000256" key="2">
    <source>
        <dbReference type="PIRNR" id="PIRNR006241"/>
    </source>
</evidence>
<dbReference type="PIRSF" id="PIRSF006241">
    <property type="entry name" value="HyI"/>
    <property type="match status" value="1"/>
</dbReference>
<feature type="domain" description="Xylose isomerase-like TIM barrel" evidence="4">
    <location>
        <begin position="21"/>
        <end position="254"/>
    </location>
</feature>
<evidence type="ECO:0000256" key="3">
    <source>
        <dbReference type="PIRSR" id="PIRSR006241-50"/>
    </source>
</evidence>
<accession>A0A942TY37</accession>
<name>A0A942TY37_9BACI</name>
<dbReference type="AlphaFoldDB" id="A0A942TY37"/>
<feature type="active site" description="Proton donor/acceptor" evidence="3">
    <location>
        <position position="142"/>
    </location>
</feature>
<dbReference type="GO" id="GO:0008903">
    <property type="term" value="F:hydroxypyruvate isomerase activity"/>
    <property type="evidence" value="ECO:0007669"/>
    <property type="project" value="TreeGrafter"/>
</dbReference>
<dbReference type="InterPro" id="IPR036237">
    <property type="entry name" value="Xyl_isomerase-like_sf"/>
</dbReference>
<dbReference type="InterPro" id="IPR026040">
    <property type="entry name" value="HyI-like"/>
</dbReference>
<dbReference type="SUPFAM" id="SSF51658">
    <property type="entry name" value="Xylose isomerase-like"/>
    <property type="match status" value="1"/>
</dbReference>
<dbReference type="Pfam" id="PF01261">
    <property type="entry name" value="AP_endonuc_2"/>
    <property type="match status" value="1"/>
</dbReference>
<feature type="active site" description="Proton donor/acceptor" evidence="3">
    <location>
        <position position="238"/>
    </location>
</feature>
<dbReference type="PANTHER" id="PTHR43489:SF6">
    <property type="entry name" value="HYDROXYPYRUVATE ISOMERASE-RELATED"/>
    <property type="match status" value="1"/>
</dbReference>
<evidence type="ECO:0000313" key="6">
    <source>
        <dbReference type="Proteomes" id="UP000679749"/>
    </source>
</evidence>
<comment type="caution">
    <text evidence="5">The sequence shown here is derived from an EMBL/GenBank/DDBJ whole genome shotgun (WGS) entry which is preliminary data.</text>
</comment>
<sequence>MNKFAVNLTTIFTEVPFLERFKKARECGFSYVECQFPYDYSIDEIKRELVRNELSMVLLNLPPGNWEKGDRGLAVVPNRMDEFRSSVMEGIKYATALTVPRIHCMAGIVSKDDSETAKDIYLENLHYAGTEMAKHGLTVMIEPINKFDIPGYFLSDIHQAKEILDTLGLPNIKLQFDFYHIQRIHGNPLAFFQQYADVVGHIQIADVPGRNQPGAGEMDYQSIFQYLNDTYQGYIGLEYTPLGKSQDSFEWLRAGGK</sequence>
<dbReference type="Gene3D" id="3.20.20.150">
    <property type="entry name" value="Divalent-metal-dependent TIM barrel enzymes"/>
    <property type="match status" value="1"/>
</dbReference>
<evidence type="ECO:0000259" key="4">
    <source>
        <dbReference type="Pfam" id="PF01261"/>
    </source>
</evidence>
<keyword evidence="1 2" id="KW-0413">Isomerase</keyword>
<reference evidence="5" key="1">
    <citation type="submission" date="2021-05" db="EMBL/GenBank/DDBJ databases">
        <title>Novel Bacillus species.</title>
        <authorList>
            <person name="Liu G."/>
        </authorList>
    </citation>
    <scope>NUCLEOTIDE SEQUENCE</scope>
    <source>
        <strain evidence="5">FJAT-49825</strain>
    </source>
</reference>
<keyword evidence="6" id="KW-1185">Reference proteome</keyword>
<evidence type="ECO:0000256" key="1">
    <source>
        <dbReference type="ARBA" id="ARBA00023235"/>
    </source>
</evidence>
<proteinExistence type="inferred from homology"/>
<dbReference type="EMBL" id="JAGYPF010000001">
    <property type="protein sequence ID" value="MBS4210895.1"/>
    <property type="molecule type" value="Genomic_DNA"/>
</dbReference>
<dbReference type="GO" id="GO:0046487">
    <property type="term" value="P:glyoxylate metabolic process"/>
    <property type="evidence" value="ECO:0007669"/>
    <property type="project" value="TreeGrafter"/>
</dbReference>